<gene>
    <name evidence="3" type="ORF">EJ04DRAFT_586887</name>
</gene>
<dbReference type="InterPro" id="IPR027417">
    <property type="entry name" value="P-loop_NTPase"/>
</dbReference>
<keyword evidence="1" id="KW-0677">Repeat</keyword>
<organism evidence="3 4">
    <name type="scientific">Polyplosphaeria fusca</name>
    <dbReference type="NCBI Taxonomy" id="682080"/>
    <lineage>
        <taxon>Eukaryota</taxon>
        <taxon>Fungi</taxon>
        <taxon>Dikarya</taxon>
        <taxon>Ascomycota</taxon>
        <taxon>Pezizomycotina</taxon>
        <taxon>Dothideomycetes</taxon>
        <taxon>Pleosporomycetidae</taxon>
        <taxon>Pleosporales</taxon>
        <taxon>Tetraplosphaeriaceae</taxon>
        <taxon>Polyplosphaeria</taxon>
    </lineage>
</organism>
<dbReference type="AlphaFoldDB" id="A0A9P4QPJ9"/>
<dbReference type="Pfam" id="PF24883">
    <property type="entry name" value="NPHP3_N"/>
    <property type="match status" value="1"/>
</dbReference>
<dbReference type="PANTHER" id="PTHR10039:SF5">
    <property type="entry name" value="NACHT DOMAIN-CONTAINING PROTEIN"/>
    <property type="match status" value="1"/>
</dbReference>
<name>A0A9P4QPJ9_9PLEO</name>
<reference evidence="3" key="1">
    <citation type="journal article" date="2020" name="Stud. Mycol.">
        <title>101 Dothideomycetes genomes: a test case for predicting lifestyles and emergence of pathogens.</title>
        <authorList>
            <person name="Haridas S."/>
            <person name="Albert R."/>
            <person name="Binder M."/>
            <person name="Bloem J."/>
            <person name="Labutti K."/>
            <person name="Salamov A."/>
            <person name="Andreopoulos B."/>
            <person name="Baker S."/>
            <person name="Barry K."/>
            <person name="Bills G."/>
            <person name="Bluhm B."/>
            <person name="Cannon C."/>
            <person name="Castanera R."/>
            <person name="Culley D."/>
            <person name="Daum C."/>
            <person name="Ezra D."/>
            <person name="Gonzalez J."/>
            <person name="Henrissat B."/>
            <person name="Kuo A."/>
            <person name="Liang C."/>
            <person name="Lipzen A."/>
            <person name="Lutzoni F."/>
            <person name="Magnuson J."/>
            <person name="Mondo S."/>
            <person name="Nolan M."/>
            <person name="Ohm R."/>
            <person name="Pangilinan J."/>
            <person name="Park H.-J."/>
            <person name="Ramirez L."/>
            <person name="Alfaro M."/>
            <person name="Sun H."/>
            <person name="Tritt A."/>
            <person name="Yoshinaga Y."/>
            <person name="Zwiers L.-H."/>
            <person name="Turgeon B."/>
            <person name="Goodwin S."/>
            <person name="Spatafora J."/>
            <person name="Crous P."/>
            <person name="Grigoriev I."/>
        </authorList>
    </citation>
    <scope>NUCLEOTIDE SEQUENCE</scope>
    <source>
        <strain evidence="3">CBS 125425</strain>
    </source>
</reference>
<feature type="domain" description="Nephrocystin 3-like N-terminal" evidence="2">
    <location>
        <begin position="275"/>
        <end position="441"/>
    </location>
</feature>
<keyword evidence="4" id="KW-1185">Reference proteome</keyword>
<dbReference type="PANTHER" id="PTHR10039">
    <property type="entry name" value="AMELOGENIN"/>
    <property type="match status" value="1"/>
</dbReference>
<accession>A0A9P4QPJ9</accession>
<comment type="caution">
    <text evidence="3">The sequence shown here is derived from an EMBL/GenBank/DDBJ whole genome shotgun (WGS) entry which is preliminary data.</text>
</comment>
<evidence type="ECO:0000313" key="3">
    <source>
        <dbReference type="EMBL" id="KAF2730145.1"/>
    </source>
</evidence>
<dbReference type="EMBL" id="ML996225">
    <property type="protein sequence ID" value="KAF2730145.1"/>
    <property type="molecule type" value="Genomic_DNA"/>
</dbReference>
<feature type="non-terminal residue" evidence="3">
    <location>
        <position position="541"/>
    </location>
</feature>
<dbReference type="SUPFAM" id="SSF52540">
    <property type="entry name" value="P-loop containing nucleoside triphosphate hydrolases"/>
    <property type="match status" value="1"/>
</dbReference>
<proteinExistence type="predicted"/>
<dbReference type="InterPro" id="IPR056884">
    <property type="entry name" value="NPHP3-like_N"/>
</dbReference>
<dbReference type="Proteomes" id="UP000799444">
    <property type="component" value="Unassembled WGS sequence"/>
</dbReference>
<dbReference type="OrthoDB" id="443402at2759"/>
<protein>
    <recommendedName>
        <fullName evidence="2">Nephrocystin 3-like N-terminal domain-containing protein</fullName>
    </recommendedName>
</protein>
<dbReference type="Gene3D" id="3.40.50.300">
    <property type="entry name" value="P-loop containing nucleotide triphosphate hydrolases"/>
    <property type="match status" value="1"/>
</dbReference>
<evidence type="ECO:0000259" key="2">
    <source>
        <dbReference type="Pfam" id="PF24883"/>
    </source>
</evidence>
<sequence length="541" mass="60663">MDPLSALGLAANIVQFVEFGATVFRETKEIAEHGSTVSSKDLASLAADFSNIAGNIKRNKDDRVAVNLSVEEKALCDLAQNCIDLASEIAEALEGVSASSSNRSTWENVVKALRNRWSRRRTDELARRLGDYRSQLTLRLLLVLNSQHKQGENRLEALQDEIVEVISLNTQRITSAINQRSAETLTAILTTRDGSSKAVSASRRVDKKSQSNINGSFEDRILDALHFREIVERRATVAKAHDQTFEWVWADSADHSSEDVVDNPDTFAIRWSHLGKWLCSERGENCYWISGKAGSGKSSLMRYLQEHPKTTNHLKQWAGSKDLIPASFYFWYAGTDLQKSQKGLLRSLLLQLLSARRDLIALVFPDICRAVLSGVLTGHFEITHLELRAAIIALIENMPPDLKICLMIDGLDEYTGDQNELCDLIHKVSSCSSIKIIASSRPIPVCVARFDNCPTLRLQDLTLDDIQTYVWDTLGEHPLTQRMEKANPGMTSDLVRRVTSRAQGVFLWIHIVVKNLIKGLQNYNTVDELREEIELLPPDLE</sequence>
<evidence type="ECO:0000313" key="4">
    <source>
        <dbReference type="Proteomes" id="UP000799444"/>
    </source>
</evidence>
<evidence type="ECO:0000256" key="1">
    <source>
        <dbReference type="ARBA" id="ARBA00022737"/>
    </source>
</evidence>